<dbReference type="InterPro" id="IPR003961">
    <property type="entry name" value="FN3_dom"/>
</dbReference>
<comment type="caution">
    <text evidence="3">The sequence shown here is derived from an EMBL/GenBank/DDBJ whole genome shotgun (WGS) entry which is preliminary data.</text>
</comment>
<dbReference type="InterPro" id="IPR036116">
    <property type="entry name" value="FN3_sf"/>
</dbReference>
<feature type="signal peptide" evidence="2">
    <location>
        <begin position="1"/>
        <end position="33"/>
    </location>
</feature>
<dbReference type="AlphaFoldDB" id="A0A927FCP2"/>
<evidence type="ECO:0000313" key="4">
    <source>
        <dbReference type="Proteomes" id="UP000622317"/>
    </source>
</evidence>
<evidence type="ECO:0000313" key="3">
    <source>
        <dbReference type="EMBL" id="MBD5781280.1"/>
    </source>
</evidence>
<keyword evidence="4" id="KW-1185">Reference proteome</keyword>
<evidence type="ECO:0000256" key="2">
    <source>
        <dbReference type="SAM" id="SignalP"/>
    </source>
</evidence>
<keyword evidence="1" id="KW-0812">Transmembrane</keyword>
<feature type="chain" id="PRO_5038116842" evidence="2">
    <location>
        <begin position="34"/>
        <end position="166"/>
    </location>
</feature>
<organism evidence="3 4">
    <name type="scientific">Pelagicoccus enzymogenes</name>
    <dbReference type="NCBI Taxonomy" id="2773457"/>
    <lineage>
        <taxon>Bacteria</taxon>
        <taxon>Pseudomonadati</taxon>
        <taxon>Verrucomicrobiota</taxon>
        <taxon>Opitutia</taxon>
        <taxon>Puniceicoccales</taxon>
        <taxon>Pelagicoccaceae</taxon>
        <taxon>Pelagicoccus</taxon>
    </lineage>
</organism>
<keyword evidence="1" id="KW-1133">Transmembrane helix</keyword>
<dbReference type="SUPFAM" id="SSF49265">
    <property type="entry name" value="Fibronectin type III"/>
    <property type="match status" value="1"/>
</dbReference>
<dbReference type="RefSeq" id="WP_191618379.1">
    <property type="nucleotide sequence ID" value="NZ_JACYFG010000040.1"/>
</dbReference>
<sequence length="166" mass="17997">MHHALIYMRMQLRSVAAFLFVSLVSLHSTPALATGFTEPGGESYQTDDGTVSLVWGESESGGAANRVFEVRRWMSGSSLEGQLVYEGQDTASFVSGLNEGEYSFRIRSKPEGGTYPEWGDESLSVTVDYIDMAIVWPLMAAGAVCFVVLILTIVFGRRAVAGKESA</sequence>
<name>A0A927FCP2_9BACT</name>
<evidence type="ECO:0000256" key="1">
    <source>
        <dbReference type="SAM" id="Phobius"/>
    </source>
</evidence>
<proteinExistence type="predicted"/>
<reference evidence="3" key="1">
    <citation type="submission" date="2020-09" db="EMBL/GenBank/DDBJ databases">
        <title>Pelagicoccus enzymogenes sp. nov. with an EPS production, isolated from marine sediment.</title>
        <authorList>
            <person name="Feng X."/>
        </authorList>
    </citation>
    <scope>NUCLEOTIDE SEQUENCE</scope>
    <source>
        <strain evidence="3">NFK12</strain>
    </source>
</reference>
<feature type="transmembrane region" description="Helical" evidence="1">
    <location>
        <begin position="134"/>
        <end position="155"/>
    </location>
</feature>
<keyword evidence="2" id="KW-0732">Signal</keyword>
<dbReference type="CDD" id="cd00063">
    <property type="entry name" value="FN3"/>
    <property type="match status" value="1"/>
</dbReference>
<accession>A0A927FCP2</accession>
<gene>
    <name evidence="3" type="ORF">IEN85_17400</name>
</gene>
<protein>
    <submittedName>
        <fullName evidence="3">Fibronectin type III domain-containing protein</fullName>
    </submittedName>
</protein>
<dbReference type="Proteomes" id="UP000622317">
    <property type="component" value="Unassembled WGS sequence"/>
</dbReference>
<dbReference type="EMBL" id="JACYFG010000040">
    <property type="protein sequence ID" value="MBD5781280.1"/>
    <property type="molecule type" value="Genomic_DNA"/>
</dbReference>
<keyword evidence="1" id="KW-0472">Membrane</keyword>